<keyword evidence="3" id="KW-1185">Reference proteome</keyword>
<proteinExistence type="predicted"/>
<feature type="signal peptide" evidence="1">
    <location>
        <begin position="1"/>
        <end position="25"/>
    </location>
</feature>
<dbReference type="Proteomes" id="UP000188268">
    <property type="component" value="Unassembled WGS sequence"/>
</dbReference>
<feature type="chain" id="PRO_5012593699" evidence="1">
    <location>
        <begin position="26"/>
        <end position="198"/>
    </location>
</feature>
<dbReference type="Gramene" id="OMO50947">
    <property type="protein sequence ID" value="OMO50947"/>
    <property type="gene ID" value="CCACVL1_30128"/>
</dbReference>
<gene>
    <name evidence="2" type="ORF">CCACVL1_30128</name>
</gene>
<dbReference type="AlphaFoldDB" id="A0A1R3FYL5"/>
<protein>
    <submittedName>
        <fullName evidence="2">Uncharacterized protein</fullName>
    </submittedName>
</protein>
<accession>A0A1R3FYL5</accession>
<dbReference type="EMBL" id="AWWV01016007">
    <property type="protein sequence ID" value="OMO50947.1"/>
    <property type="molecule type" value="Genomic_DNA"/>
</dbReference>
<comment type="caution">
    <text evidence="2">The sequence shown here is derived from an EMBL/GenBank/DDBJ whole genome shotgun (WGS) entry which is preliminary data.</text>
</comment>
<organism evidence="2 3">
    <name type="scientific">Corchorus capsularis</name>
    <name type="common">Jute</name>
    <dbReference type="NCBI Taxonomy" id="210143"/>
    <lineage>
        <taxon>Eukaryota</taxon>
        <taxon>Viridiplantae</taxon>
        <taxon>Streptophyta</taxon>
        <taxon>Embryophyta</taxon>
        <taxon>Tracheophyta</taxon>
        <taxon>Spermatophyta</taxon>
        <taxon>Magnoliopsida</taxon>
        <taxon>eudicotyledons</taxon>
        <taxon>Gunneridae</taxon>
        <taxon>Pentapetalae</taxon>
        <taxon>rosids</taxon>
        <taxon>malvids</taxon>
        <taxon>Malvales</taxon>
        <taxon>Malvaceae</taxon>
        <taxon>Grewioideae</taxon>
        <taxon>Apeibeae</taxon>
        <taxon>Corchorus</taxon>
    </lineage>
</organism>
<sequence length="198" mass="22617">MGFNHPRRSVVHWSVLCLVMALTLSDTRLDSIELIHARLSQLRSSLKAYVIARVARKWKTILPAQTEPINADLLLVDDMICLTSSTYEDSRSPQPSPKTESMMVIINDVRRAMRSQFSATFCKYTRIYSPDLQILTEIKLKEGRLYKYLLQVRHASTQIPPAGKETTSLCRLPFVFDRVKTASQLNEDRGDAEDEEAE</sequence>
<evidence type="ECO:0000256" key="1">
    <source>
        <dbReference type="SAM" id="SignalP"/>
    </source>
</evidence>
<evidence type="ECO:0000313" key="2">
    <source>
        <dbReference type="EMBL" id="OMO50947.1"/>
    </source>
</evidence>
<name>A0A1R3FYL5_COCAP</name>
<keyword evidence="1" id="KW-0732">Signal</keyword>
<evidence type="ECO:0000313" key="3">
    <source>
        <dbReference type="Proteomes" id="UP000188268"/>
    </source>
</evidence>
<reference evidence="2 3" key="1">
    <citation type="submission" date="2013-09" db="EMBL/GenBank/DDBJ databases">
        <title>Corchorus capsularis genome sequencing.</title>
        <authorList>
            <person name="Alam M."/>
            <person name="Haque M.S."/>
            <person name="Islam M.S."/>
            <person name="Emdad E.M."/>
            <person name="Islam M.M."/>
            <person name="Ahmed B."/>
            <person name="Halim A."/>
            <person name="Hossen Q.M.M."/>
            <person name="Hossain M.Z."/>
            <person name="Ahmed R."/>
            <person name="Khan M.M."/>
            <person name="Islam R."/>
            <person name="Rashid M.M."/>
            <person name="Khan S.A."/>
            <person name="Rahman M.S."/>
            <person name="Alam M."/>
        </authorList>
    </citation>
    <scope>NUCLEOTIDE SEQUENCE [LARGE SCALE GENOMIC DNA]</scope>
    <source>
        <strain evidence="3">cv. CVL-1</strain>
        <tissue evidence="2">Whole seedling</tissue>
    </source>
</reference>